<comment type="caution">
    <text evidence="1">The sequence shown here is derived from an EMBL/GenBank/DDBJ whole genome shotgun (WGS) entry which is preliminary data.</text>
</comment>
<dbReference type="RefSeq" id="WP_123121178.1">
    <property type="nucleotide sequence ID" value="NZ_RJJR01000011.1"/>
</dbReference>
<sequence length="131" mass="15366">MEKIERWKERLKSYSKALLQLESALQQKQFSVLEKDGVIKRFEFTFELAWKTLQDKLYDQGYLSTKGPKPVIKQAFNNGIITDGQAWIDMLTDRNNPTHLYDESAAVSIFDRIQITYFALLQELKSKLENE</sequence>
<dbReference type="Proteomes" id="UP000267223">
    <property type="component" value="Unassembled WGS sequence"/>
</dbReference>
<dbReference type="Pfam" id="PF08780">
    <property type="entry name" value="NTase_sub_bind"/>
    <property type="match status" value="1"/>
</dbReference>
<accession>A0A3M9NBQ7</accession>
<reference evidence="1 2" key="1">
    <citation type="submission" date="2018-11" db="EMBL/GenBank/DDBJ databases">
        <title>Draft genome sequence of Ferruginibacter sp. BO-59.</title>
        <authorList>
            <person name="Im W.T."/>
        </authorList>
    </citation>
    <scope>NUCLEOTIDE SEQUENCE [LARGE SCALE GENOMIC DNA]</scope>
    <source>
        <strain evidence="1 2">BO-59</strain>
    </source>
</reference>
<dbReference type="InterPro" id="IPR010235">
    <property type="entry name" value="HepT"/>
</dbReference>
<dbReference type="GO" id="GO:0016740">
    <property type="term" value="F:transferase activity"/>
    <property type="evidence" value="ECO:0007669"/>
    <property type="project" value="UniProtKB-KW"/>
</dbReference>
<dbReference type="EMBL" id="RJJR01000011">
    <property type="protein sequence ID" value="RNI35191.1"/>
    <property type="molecule type" value="Genomic_DNA"/>
</dbReference>
<keyword evidence="2" id="KW-1185">Reference proteome</keyword>
<dbReference type="OrthoDB" id="9810452at2"/>
<dbReference type="NCBIfam" id="TIGR01987">
    <property type="entry name" value="HI0074"/>
    <property type="match status" value="1"/>
</dbReference>
<dbReference type="Gene3D" id="1.20.120.330">
    <property type="entry name" value="Nucleotidyltransferases domain 2"/>
    <property type="match status" value="1"/>
</dbReference>
<proteinExistence type="predicted"/>
<evidence type="ECO:0000313" key="1">
    <source>
        <dbReference type="EMBL" id="RNI35191.1"/>
    </source>
</evidence>
<gene>
    <name evidence="1" type="ORF">EFY79_13100</name>
</gene>
<keyword evidence="1" id="KW-0808">Transferase</keyword>
<protein>
    <submittedName>
        <fullName evidence="1">Nucleotidyltransferase</fullName>
    </submittedName>
</protein>
<dbReference type="AlphaFoldDB" id="A0A3M9NBQ7"/>
<name>A0A3M9NBQ7_9BACT</name>
<evidence type="ECO:0000313" key="2">
    <source>
        <dbReference type="Proteomes" id="UP000267223"/>
    </source>
</evidence>
<dbReference type="SUPFAM" id="SSF81593">
    <property type="entry name" value="Nucleotidyltransferase substrate binding subunit/domain"/>
    <property type="match status" value="1"/>
</dbReference>
<organism evidence="1 2">
    <name type="scientific">Hanamia caeni</name>
    <dbReference type="NCBI Taxonomy" id="2294116"/>
    <lineage>
        <taxon>Bacteria</taxon>
        <taxon>Pseudomonadati</taxon>
        <taxon>Bacteroidota</taxon>
        <taxon>Chitinophagia</taxon>
        <taxon>Chitinophagales</taxon>
        <taxon>Chitinophagaceae</taxon>
        <taxon>Hanamia</taxon>
    </lineage>
</organism>